<organism evidence="1 2">
    <name type="scientific">Candidatus Thermofonsia Clade 1 bacterium</name>
    <dbReference type="NCBI Taxonomy" id="2364210"/>
    <lineage>
        <taxon>Bacteria</taxon>
        <taxon>Bacillati</taxon>
        <taxon>Chloroflexota</taxon>
        <taxon>Candidatus Thermofontia</taxon>
        <taxon>Candidatus Thermofonsia Clade 1</taxon>
    </lineage>
</organism>
<accession>A0A2M8PBQ8</accession>
<dbReference type="EMBL" id="PGTM01000230">
    <property type="protein sequence ID" value="PJF34983.1"/>
    <property type="molecule type" value="Genomic_DNA"/>
</dbReference>
<gene>
    <name evidence="1" type="ORF">CUN49_12900</name>
</gene>
<dbReference type="Proteomes" id="UP000229681">
    <property type="component" value="Unassembled WGS sequence"/>
</dbReference>
<evidence type="ECO:0000313" key="2">
    <source>
        <dbReference type="Proteomes" id="UP000229681"/>
    </source>
</evidence>
<proteinExistence type="predicted"/>
<reference evidence="1 2" key="1">
    <citation type="submission" date="2017-11" db="EMBL/GenBank/DDBJ databases">
        <title>Evolution of Phototrophy in the Chloroflexi Phylum Driven by Horizontal Gene Transfer.</title>
        <authorList>
            <person name="Ward L.M."/>
            <person name="Hemp J."/>
            <person name="Shih P.M."/>
            <person name="Mcglynn S.E."/>
            <person name="Fischer W."/>
        </authorList>
    </citation>
    <scope>NUCLEOTIDE SEQUENCE [LARGE SCALE GENOMIC DNA]</scope>
    <source>
        <strain evidence="1">JP3_13</strain>
    </source>
</reference>
<dbReference type="AlphaFoldDB" id="A0A2M8PBQ8"/>
<protein>
    <recommendedName>
        <fullName evidence="3">Peptidase MA-like domain-containing protein</fullName>
    </recommendedName>
</protein>
<evidence type="ECO:0008006" key="3">
    <source>
        <dbReference type="Google" id="ProtNLM"/>
    </source>
</evidence>
<comment type="caution">
    <text evidence="1">The sequence shown here is derived from an EMBL/GenBank/DDBJ whole genome shotgun (WGS) entry which is preliminary data.</text>
</comment>
<sequence length="409" mass="45859">MFKREMVFSWLALLLIGALIVVGVPAIGQSSFLATATPPPSPTNNGGNAQWTIHSSTFESNFPKGFSFTLEATSSGGKIVSAAVLWRHSPVSSRTRRLATIDESGTKMTAVWEKTPGDAVPQWAGVEYWWLLEDESGNLYETPRQYAEYADNTRKWSRLESDDIIVFWQEGVPDEVGPLTIAAMEKQRAFYEQNWANPLGYKPRAIIYADFQTWAEWSPGRGTVGGGLVVVGQTSQSWGATAQVYDPFIQPVEEVANDTIPHEVAHLYQYANGGTSGLTWFIEGSATFFERNSGPRIEQRVRRMAREGRLPTLQEQGPGGREAYDIGYMFWVWLTETYGADAHRRTWELVRSGRPQRAALEAIANKPFIEMETEFRTWLGAINPEVPTPLPTLPFFLPPTPTYEPTPRR</sequence>
<evidence type="ECO:0000313" key="1">
    <source>
        <dbReference type="EMBL" id="PJF34983.1"/>
    </source>
</evidence>
<name>A0A2M8PBQ8_9CHLR</name>